<accession>A0ABN9AJ38</accession>
<proteinExistence type="predicted"/>
<dbReference type="InterPro" id="IPR038775">
    <property type="entry name" value="SPMIP11"/>
</dbReference>
<keyword evidence="2" id="KW-1185">Reference proteome</keyword>
<dbReference type="EMBL" id="CATNWA010000295">
    <property type="protein sequence ID" value="CAI9536026.1"/>
    <property type="molecule type" value="Genomic_DNA"/>
</dbReference>
<organism evidence="1 2">
    <name type="scientific">Staurois parvus</name>
    <dbReference type="NCBI Taxonomy" id="386267"/>
    <lineage>
        <taxon>Eukaryota</taxon>
        <taxon>Metazoa</taxon>
        <taxon>Chordata</taxon>
        <taxon>Craniata</taxon>
        <taxon>Vertebrata</taxon>
        <taxon>Euteleostomi</taxon>
        <taxon>Amphibia</taxon>
        <taxon>Batrachia</taxon>
        <taxon>Anura</taxon>
        <taxon>Neobatrachia</taxon>
        <taxon>Ranoidea</taxon>
        <taxon>Ranidae</taxon>
        <taxon>Staurois</taxon>
    </lineage>
</organism>
<evidence type="ECO:0000313" key="1">
    <source>
        <dbReference type="EMBL" id="CAI9536026.1"/>
    </source>
</evidence>
<name>A0ABN9AJ38_9NEOB</name>
<sequence length="124" mass="14264">MAFFGLTNLGYQAPLQAARIQEESGTSGKTTTKFSALAPQCSYVSYGKYQEMVRRHQDLRTPKQTQKIPLTTAQQYGWWLPQDPKAKPESAHPWIQSTRYPMVNSPMTRFVDQMAVTDKQFRLF</sequence>
<comment type="caution">
    <text evidence="1">The sequence shown here is derived from an EMBL/GenBank/DDBJ whole genome shotgun (WGS) entry which is preliminary data.</text>
</comment>
<dbReference type="Proteomes" id="UP001162483">
    <property type="component" value="Unassembled WGS sequence"/>
</dbReference>
<evidence type="ECO:0000313" key="2">
    <source>
        <dbReference type="Proteomes" id="UP001162483"/>
    </source>
</evidence>
<gene>
    <name evidence="1" type="ORF">SPARVUS_LOCUS973663</name>
</gene>
<protein>
    <recommendedName>
        <fullName evidence="3">Testis-expressed protein 49</fullName>
    </recommendedName>
</protein>
<dbReference type="PANTHER" id="PTHR35263:SF1">
    <property type="entry name" value="TESTIS-EXPRESSED PROTEIN 49"/>
    <property type="match status" value="1"/>
</dbReference>
<reference evidence="1" key="1">
    <citation type="submission" date="2023-05" db="EMBL/GenBank/DDBJ databases">
        <authorList>
            <person name="Stuckert A."/>
        </authorList>
    </citation>
    <scope>NUCLEOTIDE SEQUENCE</scope>
</reference>
<dbReference type="PANTHER" id="PTHR35263">
    <property type="entry name" value="TESTIS-EXPRESSED PROTEIN 49"/>
    <property type="match status" value="1"/>
</dbReference>
<evidence type="ECO:0008006" key="3">
    <source>
        <dbReference type="Google" id="ProtNLM"/>
    </source>
</evidence>
<dbReference type="Pfam" id="PF22593">
    <property type="entry name" value="SPMIP11"/>
    <property type="match status" value="1"/>
</dbReference>